<evidence type="ECO:0000313" key="2">
    <source>
        <dbReference type="Proteomes" id="UP000225821"/>
    </source>
</evidence>
<evidence type="ECO:0000313" key="1">
    <source>
        <dbReference type="EMBL" id="AND75103.1"/>
    </source>
</evidence>
<name>A0A1S5R461_9CAUD</name>
<protein>
    <submittedName>
        <fullName evidence="1">Uncharacterized protein</fullName>
    </submittedName>
</protein>
<gene>
    <name evidence="1" type="ORF">pf16_180</name>
</gene>
<dbReference type="EMBL" id="KU873925">
    <property type="protein sequence ID" value="AND75103.1"/>
    <property type="molecule type" value="Genomic_DNA"/>
</dbReference>
<dbReference type="Proteomes" id="UP000225821">
    <property type="component" value="Segment"/>
</dbReference>
<organism evidence="1 2">
    <name type="scientific">Pseudomonas phage pf16</name>
    <dbReference type="NCBI Taxonomy" id="1815630"/>
    <lineage>
        <taxon>Viruses</taxon>
        <taxon>Duplodnaviria</taxon>
        <taxon>Heunggongvirae</taxon>
        <taxon>Uroviricota</taxon>
        <taxon>Caudoviricetes</taxon>
        <taxon>Chakrabartyvirus</taxon>
        <taxon>Chakrabartyvirus pf16</taxon>
    </lineage>
</organism>
<keyword evidence="2" id="KW-1185">Reference proteome</keyword>
<reference evidence="1 2" key="1">
    <citation type="submission" date="2016-03" db="EMBL/GenBank/DDBJ databases">
        <title>Characterisation of pf16 and phiPMW: Two novel phages infecting Pseudomonas putida PpG1.</title>
        <authorList>
            <person name="Magill D.J."/>
            <person name="Krylov V.N."/>
            <person name="Shaburova O.V."/>
            <person name="Allen C.C.R."/>
            <person name="McGrath J.W."/>
            <person name="Quinn J.P."/>
            <person name="Kulakov L.A."/>
        </authorList>
    </citation>
    <scope>NUCLEOTIDE SEQUENCE [LARGE SCALE GENOMIC DNA]</scope>
</reference>
<proteinExistence type="predicted"/>
<accession>A0A1S5R461</accession>
<sequence length="88" mass="10664">MNAKEMREKLNEFKQCVGIEAWLADIILEMFRESSGKTIAYPPYKLDNRGWERRDFVHRMRELGYHVEFKTKQFEPEMCYISLPDEEN</sequence>